<dbReference type="Gene3D" id="3.40.430.10">
    <property type="entry name" value="Dihydrofolate Reductase, subunit A"/>
    <property type="match status" value="1"/>
</dbReference>
<name>A0A5B8UVP5_9SPHI</name>
<dbReference type="InterPro" id="IPR024072">
    <property type="entry name" value="DHFR-like_dom_sf"/>
</dbReference>
<keyword evidence="2" id="KW-1185">Reference proteome</keyword>
<gene>
    <name evidence="1" type="ORF">FRZ54_11575</name>
</gene>
<protein>
    <recommendedName>
        <fullName evidence="3">Dihydrofolate reductase</fullName>
    </recommendedName>
</protein>
<dbReference type="RefSeq" id="WP_147031766.1">
    <property type="nucleotide sequence ID" value="NZ_CP042436.1"/>
</dbReference>
<reference evidence="1 2" key="1">
    <citation type="journal article" date="2017" name="Curr. Microbiol.">
        <title>Mucilaginibacter ginsenosidivorans sp. nov., Isolated from Soil of Ginseng Field.</title>
        <authorList>
            <person name="Kim M.M."/>
            <person name="Siddiqi M.Z."/>
            <person name="Im W.T."/>
        </authorList>
    </citation>
    <scope>NUCLEOTIDE SEQUENCE [LARGE SCALE GENOMIC DNA]</scope>
    <source>
        <strain evidence="1 2">Gsoil 3017</strain>
    </source>
</reference>
<sequence>MRNLIYAINLTVDGCSDHTKIGGSEEMLEFYTNFFDDIDLIVYGRVTYELMIPYWPDVIDDPASEQSEVDFAKAFCAIDKVVFSRTLDSVVENARIVRENLGD</sequence>
<proteinExistence type="predicted"/>
<organism evidence="1 2">
    <name type="scientific">Mucilaginibacter ginsenosidivorans</name>
    <dbReference type="NCBI Taxonomy" id="398053"/>
    <lineage>
        <taxon>Bacteria</taxon>
        <taxon>Pseudomonadati</taxon>
        <taxon>Bacteroidota</taxon>
        <taxon>Sphingobacteriia</taxon>
        <taxon>Sphingobacteriales</taxon>
        <taxon>Sphingobacteriaceae</taxon>
        <taxon>Mucilaginibacter</taxon>
    </lineage>
</organism>
<evidence type="ECO:0000313" key="1">
    <source>
        <dbReference type="EMBL" id="QEC63190.1"/>
    </source>
</evidence>
<dbReference type="SUPFAM" id="SSF53597">
    <property type="entry name" value="Dihydrofolate reductase-like"/>
    <property type="match status" value="1"/>
</dbReference>
<dbReference type="KEGG" id="mgin:FRZ54_11575"/>
<evidence type="ECO:0000313" key="2">
    <source>
        <dbReference type="Proteomes" id="UP000321479"/>
    </source>
</evidence>
<dbReference type="OrthoDB" id="195113at2"/>
<dbReference type="AlphaFoldDB" id="A0A5B8UVP5"/>
<accession>A0A5B8UVP5</accession>
<evidence type="ECO:0008006" key="3">
    <source>
        <dbReference type="Google" id="ProtNLM"/>
    </source>
</evidence>
<dbReference type="Proteomes" id="UP000321479">
    <property type="component" value="Chromosome"/>
</dbReference>
<dbReference type="EMBL" id="CP042436">
    <property type="protein sequence ID" value="QEC63190.1"/>
    <property type="molecule type" value="Genomic_DNA"/>
</dbReference>